<evidence type="ECO:0000259" key="5">
    <source>
        <dbReference type="PROSITE" id="PS50102"/>
    </source>
</evidence>
<gene>
    <name evidence="6" type="ORF">TVY486_0906560</name>
</gene>
<dbReference type="PROSITE" id="PS50102">
    <property type="entry name" value="RRM"/>
    <property type="match status" value="2"/>
</dbReference>
<dbReference type="VEuPathDB" id="TriTrypDB:TvY486_0906560"/>
<dbReference type="InterPro" id="IPR035979">
    <property type="entry name" value="RBD_domain_sf"/>
</dbReference>
<evidence type="ECO:0000256" key="3">
    <source>
        <dbReference type="PROSITE-ProRule" id="PRU00176"/>
    </source>
</evidence>
<dbReference type="Gene3D" id="3.30.70.330">
    <property type="match status" value="2"/>
</dbReference>
<evidence type="ECO:0000256" key="2">
    <source>
        <dbReference type="ARBA" id="ARBA00022884"/>
    </source>
</evidence>
<evidence type="ECO:0000256" key="1">
    <source>
        <dbReference type="ARBA" id="ARBA00022737"/>
    </source>
</evidence>
<dbReference type="GO" id="GO:0003723">
    <property type="term" value="F:RNA binding"/>
    <property type="evidence" value="ECO:0007669"/>
    <property type="project" value="UniProtKB-UniRule"/>
</dbReference>
<organism evidence="6">
    <name type="scientific">Trypanosoma vivax (strain Y486)</name>
    <dbReference type="NCBI Taxonomy" id="1055687"/>
    <lineage>
        <taxon>Eukaryota</taxon>
        <taxon>Discoba</taxon>
        <taxon>Euglenozoa</taxon>
        <taxon>Kinetoplastea</taxon>
        <taxon>Metakinetoplastina</taxon>
        <taxon>Trypanosomatida</taxon>
        <taxon>Trypanosomatidae</taxon>
        <taxon>Trypanosoma</taxon>
        <taxon>Duttonella</taxon>
    </lineage>
</organism>
<feature type="domain" description="RRM" evidence="5">
    <location>
        <begin position="247"/>
        <end position="326"/>
    </location>
</feature>
<dbReference type="OMA" id="VRIRCQA"/>
<dbReference type="CDD" id="cd12395">
    <property type="entry name" value="RRM2_RBM34"/>
    <property type="match status" value="1"/>
</dbReference>
<dbReference type="InterPro" id="IPR012677">
    <property type="entry name" value="Nucleotide-bd_a/b_plait_sf"/>
</dbReference>
<accession>G0U3H8</accession>
<dbReference type="PANTHER" id="PTHR23236">
    <property type="entry name" value="EUKARYOTIC TRANSLATION INITIATION FACTOR 4B/4H"/>
    <property type="match status" value="1"/>
</dbReference>
<name>G0U3H8_TRYVY</name>
<feature type="domain" description="RRM" evidence="5">
    <location>
        <begin position="126"/>
        <end position="238"/>
    </location>
</feature>
<feature type="region of interest" description="Disordered" evidence="4">
    <location>
        <begin position="329"/>
        <end position="429"/>
    </location>
</feature>
<dbReference type="SUPFAM" id="SSF54928">
    <property type="entry name" value="RNA-binding domain, RBD"/>
    <property type="match status" value="2"/>
</dbReference>
<reference evidence="6" key="1">
    <citation type="journal article" date="2012" name="Proc. Natl. Acad. Sci. U.S.A.">
        <title>Antigenic diversity is generated by distinct evolutionary mechanisms in African trypanosome species.</title>
        <authorList>
            <person name="Jackson A.P."/>
            <person name="Berry A."/>
            <person name="Aslett M."/>
            <person name="Allison H.C."/>
            <person name="Burton P."/>
            <person name="Vavrova-Anderson J."/>
            <person name="Brown R."/>
            <person name="Browne H."/>
            <person name="Corton N."/>
            <person name="Hauser H."/>
            <person name="Gamble J."/>
            <person name="Gilderthorp R."/>
            <person name="Marcello L."/>
            <person name="McQuillan J."/>
            <person name="Otto T.D."/>
            <person name="Quail M.A."/>
            <person name="Sanders M.J."/>
            <person name="van Tonder A."/>
            <person name="Ginger M.L."/>
            <person name="Field M.C."/>
            <person name="Barry J.D."/>
            <person name="Hertz-Fowler C."/>
            <person name="Berriman M."/>
        </authorList>
    </citation>
    <scope>NUCLEOTIDE SEQUENCE</scope>
    <source>
        <strain evidence="6">Y486</strain>
    </source>
</reference>
<dbReference type="SMART" id="SM00360">
    <property type="entry name" value="RRM"/>
    <property type="match status" value="2"/>
</dbReference>
<dbReference type="InterPro" id="IPR034221">
    <property type="entry name" value="RBM34_RRM2"/>
</dbReference>
<keyword evidence="1" id="KW-0677">Repeat</keyword>
<evidence type="ECO:0000256" key="4">
    <source>
        <dbReference type="SAM" id="MobiDB-lite"/>
    </source>
</evidence>
<dbReference type="AlphaFoldDB" id="G0U3H8"/>
<dbReference type="PANTHER" id="PTHR23236:SF119">
    <property type="entry name" value="NUCLEAR RNA-BINDING PROTEIN SART-3"/>
    <property type="match status" value="1"/>
</dbReference>
<dbReference type="EMBL" id="HE573025">
    <property type="protein sequence ID" value="CCC50835.1"/>
    <property type="molecule type" value="Genomic_DNA"/>
</dbReference>
<evidence type="ECO:0000313" key="6">
    <source>
        <dbReference type="EMBL" id="CCC50835.1"/>
    </source>
</evidence>
<keyword evidence="2 3" id="KW-0694">RNA-binding</keyword>
<protein>
    <submittedName>
        <fullName evidence="6">Putative RNA-binding protein</fullName>
    </submittedName>
</protein>
<dbReference type="Pfam" id="PF00076">
    <property type="entry name" value="RRM_1"/>
    <property type="match status" value="1"/>
</dbReference>
<sequence length="429" mass="47304">MSLTAELFGPNSPKKAQKAVDDGTDVAVAPISFEPTKKAGFDIFAIAPEVRKATRRERRRLYNDEALLTKAGKATADVEGVVENEIFKTVLVDTAMDSKASGRRKNQKPRVHLRHSLQENEEENCRTVFVGNLVNCIKRRVVEKVFKDCGPIESVRIRAQALETVGARAKGGDDSGKKVVPKHVGRAIRVLRGDLKTGEQYSAVAYVLFKSASSVPEALKHNGVVVEGRHIVVTAMDMESREYKPELSVFIGNIDYGTNEESVRNFFVEKGLDDVRRVRLIRDRETGVCKGFGYVEFGSSSSVPKAVGLRGSIFSGREIRIVRTQKSKAVAATRVSRREKRRLEERAMPAAGQGKNRGDKRSRTEAGTGFASKDSTTVAEQPPWMGVVTNPRRKIPKDLRPLVEGKGSGRPSGPRAPVKRKVRNPEKGD</sequence>
<proteinExistence type="predicted"/>
<dbReference type="FunFam" id="3.30.70.330:FF:001177">
    <property type="entry name" value="Putative RNA binding protein"/>
    <property type="match status" value="1"/>
</dbReference>
<dbReference type="InterPro" id="IPR000504">
    <property type="entry name" value="RRM_dom"/>
</dbReference>